<evidence type="ECO:0000256" key="1">
    <source>
        <dbReference type="ARBA" id="ARBA00010641"/>
    </source>
</evidence>
<dbReference type="Gene3D" id="1.10.1740.10">
    <property type="match status" value="1"/>
</dbReference>
<dbReference type="EMBL" id="JACRIW010000032">
    <property type="protein sequence ID" value="MBI5168667.1"/>
    <property type="molecule type" value="Genomic_DNA"/>
</dbReference>
<sequence length="189" mass="20892">MSDRSDLASTLRRSRSGDRAALDVMAEAVYDELRDLAAGYLRRERADHTFQPTALAHEAFLRLMGQRALPREDRSHFLALAAQAMRRILTDHARRRNAAKRGSGALRVTLAAVDAEAAAAEFDMGALDDALHKLAALDERRARVVDLRFFGGLTIEETAEALGVSPATVKTDWAFARAWLHRELADEAP</sequence>
<dbReference type="SUPFAM" id="SSF88946">
    <property type="entry name" value="Sigma2 domain of RNA polymerase sigma factors"/>
    <property type="match status" value="1"/>
</dbReference>
<keyword evidence="4" id="KW-0804">Transcription</keyword>
<dbReference type="AlphaFoldDB" id="A0A933SAQ1"/>
<dbReference type="SUPFAM" id="SSF88659">
    <property type="entry name" value="Sigma3 and sigma4 domains of RNA polymerase sigma factors"/>
    <property type="match status" value="1"/>
</dbReference>
<evidence type="ECO:0000313" key="6">
    <source>
        <dbReference type="EMBL" id="MBI5168667.1"/>
    </source>
</evidence>
<dbReference type="GO" id="GO:0006352">
    <property type="term" value="P:DNA-templated transcription initiation"/>
    <property type="evidence" value="ECO:0007669"/>
    <property type="project" value="InterPro"/>
</dbReference>
<dbReference type="InterPro" id="IPR014284">
    <property type="entry name" value="RNA_pol_sigma-70_dom"/>
</dbReference>
<dbReference type="InterPro" id="IPR013325">
    <property type="entry name" value="RNA_pol_sigma_r2"/>
</dbReference>
<evidence type="ECO:0000256" key="4">
    <source>
        <dbReference type="ARBA" id="ARBA00023163"/>
    </source>
</evidence>
<name>A0A933SAQ1_UNCEI</name>
<dbReference type="GO" id="GO:0016987">
    <property type="term" value="F:sigma factor activity"/>
    <property type="evidence" value="ECO:0007669"/>
    <property type="project" value="UniProtKB-KW"/>
</dbReference>
<feature type="domain" description="RNA polymerase sigma-70 ECF-like HTH" evidence="5">
    <location>
        <begin position="5"/>
        <end position="185"/>
    </location>
</feature>
<gene>
    <name evidence="6" type="ORF">HZA61_04175</name>
</gene>
<comment type="caution">
    <text evidence="6">The sequence shown here is derived from an EMBL/GenBank/DDBJ whole genome shotgun (WGS) entry which is preliminary data.</text>
</comment>
<dbReference type="InterPro" id="IPR036388">
    <property type="entry name" value="WH-like_DNA-bd_sf"/>
</dbReference>
<organism evidence="6 7">
    <name type="scientific">Eiseniibacteriota bacterium</name>
    <dbReference type="NCBI Taxonomy" id="2212470"/>
    <lineage>
        <taxon>Bacteria</taxon>
        <taxon>Candidatus Eiseniibacteriota</taxon>
    </lineage>
</organism>
<dbReference type="InterPro" id="IPR011517">
    <property type="entry name" value="RNA_pol_sigma70_ECF-like"/>
</dbReference>
<evidence type="ECO:0000256" key="2">
    <source>
        <dbReference type="ARBA" id="ARBA00023015"/>
    </source>
</evidence>
<dbReference type="InterPro" id="IPR053812">
    <property type="entry name" value="HTH_Sigma70_ECF-like"/>
</dbReference>
<dbReference type="Pfam" id="PF07638">
    <property type="entry name" value="Sigma70_ECF"/>
    <property type="match status" value="1"/>
</dbReference>
<dbReference type="NCBIfam" id="TIGR02937">
    <property type="entry name" value="sigma70-ECF"/>
    <property type="match status" value="1"/>
</dbReference>
<protein>
    <submittedName>
        <fullName evidence="6">Sigma-70 family RNA polymerase sigma factor</fullName>
    </submittedName>
</protein>
<reference evidence="6" key="1">
    <citation type="submission" date="2020-07" db="EMBL/GenBank/DDBJ databases">
        <title>Huge and variable diversity of episymbiotic CPR bacteria and DPANN archaea in groundwater ecosystems.</title>
        <authorList>
            <person name="He C.Y."/>
            <person name="Keren R."/>
            <person name="Whittaker M."/>
            <person name="Farag I.F."/>
            <person name="Doudna J."/>
            <person name="Cate J.H.D."/>
            <person name="Banfield J.F."/>
        </authorList>
    </citation>
    <scope>NUCLEOTIDE SEQUENCE</scope>
    <source>
        <strain evidence="6">NC_groundwater_1813_Pr3_B-0.1um_71_17</strain>
    </source>
</reference>
<dbReference type="PANTHER" id="PTHR43133">
    <property type="entry name" value="RNA POLYMERASE ECF-TYPE SIGMA FACTO"/>
    <property type="match status" value="1"/>
</dbReference>
<dbReference type="Proteomes" id="UP000696931">
    <property type="component" value="Unassembled WGS sequence"/>
</dbReference>
<evidence type="ECO:0000256" key="3">
    <source>
        <dbReference type="ARBA" id="ARBA00023082"/>
    </source>
</evidence>
<dbReference type="InterPro" id="IPR013324">
    <property type="entry name" value="RNA_pol_sigma_r3/r4-like"/>
</dbReference>
<keyword evidence="3" id="KW-0731">Sigma factor</keyword>
<keyword evidence="2" id="KW-0805">Transcription regulation</keyword>
<dbReference type="Gene3D" id="1.10.10.10">
    <property type="entry name" value="Winged helix-like DNA-binding domain superfamily/Winged helix DNA-binding domain"/>
    <property type="match status" value="1"/>
</dbReference>
<evidence type="ECO:0000313" key="7">
    <source>
        <dbReference type="Proteomes" id="UP000696931"/>
    </source>
</evidence>
<dbReference type="CDD" id="cd06171">
    <property type="entry name" value="Sigma70_r4"/>
    <property type="match status" value="1"/>
</dbReference>
<dbReference type="PANTHER" id="PTHR43133:SF39">
    <property type="entry name" value="SIMILAR TO RNA POLYMERASE SIGMA-E FACTOR"/>
    <property type="match status" value="1"/>
</dbReference>
<dbReference type="InterPro" id="IPR039425">
    <property type="entry name" value="RNA_pol_sigma-70-like"/>
</dbReference>
<accession>A0A933SAQ1</accession>
<evidence type="ECO:0000259" key="5">
    <source>
        <dbReference type="Pfam" id="PF07638"/>
    </source>
</evidence>
<comment type="similarity">
    <text evidence="1">Belongs to the sigma-70 factor family. ECF subfamily.</text>
</comment>
<proteinExistence type="inferred from homology"/>
<dbReference type="NCBIfam" id="TIGR02999">
    <property type="entry name" value="Sig-70_X6"/>
    <property type="match status" value="1"/>
</dbReference>